<gene>
    <name evidence="3" type="ORF">D6T69_10230</name>
</gene>
<feature type="chain" id="PRO_5018689579" evidence="2">
    <location>
        <begin position="23"/>
        <end position="127"/>
    </location>
</feature>
<feature type="compositionally biased region" description="Polar residues" evidence="1">
    <location>
        <begin position="46"/>
        <end position="67"/>
    </location>
</feature>
<protein>
    <submittedName>
        <fullName evidence="3">Uncharacterized protein</fullName>
    </submittedName>
</protein>
<accession>A0A3Q8RTI2</accession>
<feature type="signal peptide" evidence="2">
    <location>
        <begin position="1"/>
        <end position="22"/>
    </location>
</feature>
<feature type="region of interest" description="Disordered" evidence="1">
    <location>
        <begin position="26"/>
        <end position="72"/>
    </location>
</feature>
<name>A0A3Q8RTI2_9FLAO</name>
<proteinExistence type="predicted"/>
<feature type="compositionally biased region" description="Low complexity" evidence="1">
    <location>
        <begin position="105"/>
        <end position="114"/>
    </location>
</feature>
<evidence type="ECO:0000256" key="1">
    <source>
        <dbReference type="SAM" id="MobiDB-lite"/>
    </source>
</evidence>
<dbReference type="KEGG" id="tsig:D6T69_10230"/>
<dbReference type="EMBL" id="CP032548">
    <property type="protein sequence ID" value="AZJ35878.1"/>
    <property type="molecule type" value="Genomic_DNA"/>
</dbReference>
<feature type="compositionally biased region" description="Pro residues" evidence="1">
    <location>
        <begin position="33"/>
        <end position="43"/>
    </location>
</feature>
<sequence>MDRKTFIQKSIAGMLLALPAYMLIGCSSDPDNDPSPTPDPNPTPSGNCINNGTNSAISANHGHSLSVSKEDVQAGVQKSYSIQGSSPHNHTVTLTAANFSSLQSNNSISVSSTNDDGHTHSVTVSCA</sequence>
<keyword evidence="2" id="KW-0732">Signal</keyword>
<evidence type="ECO:0000313" key="4">
    <source>
        <dbReference type="Proteomes" id="UP000274593"/>
    </source>
</evidence>
<reference evidence="3 4" key="1">
    <citation type="submission" date="2018-09" db="EMBL/GenBank/DDBJ databases">
        <title>Insights into the microbiota of Asian seabass (Lates calcarifer) with tenacibaculosis symptoms and description of sp. nov. Tenacibaculum singaporense.</title>
        <authorList>
            <person name="Miyake S."/>
            <person name="Soh M."/>
            <person name="Azman M.N."/>
            <person name="Ngoh S.Y."/>
            <person name="Orban L."/>
        </authorList>
    </citation>
    <scope>NUCLEOTIDE SEQUENCE [LARGE SCALE GENOMIC DNA]</scope>
    <source>
        <strain evidence="3 4">DSM 106434</strain>
    </source>
</reference>
<feature type="region of interest" description="Disordered" evidence="1">
    <location>
        <begin position="105"/>
        <end position="127"/>
    </location>
</feature>
<organism evidence="3 4">
    <name type="scientific">Tenacibaculum singaporense</name>
    <dbReference type="NCBI Taxonomy" id="2358479"/>
    <lineage>
        <taxon>Bacteria</taxon>
        <taxon>Pseudomonadati</taxon>
        <taxon>Bacteroidota</taxon>
        <taxon>Flavobacteriia</taxon>
        <taxon>Flavobacteriales</taxon>
        <taxon>Flavobacteriaceae</taxon>
        <taxon>Tenacibaculum</taxon>
    </lineage>
</organism>
<dbReference type="AlphaFoldDB" id="A0A3Q8RTI2"/>
<keyword evidence="4" id="KW-1185">Reference proteome</keyword>
<dbReference type="PROSITE" id="PS51257">
    <property type="entry name" value="PROKAR_LIPOPROTEIN"/>
    <property type="match status" value="1"/>
</dbReference>
<dbReference type="Proteomes" id="UP000274593">
    <property type="component" value="Chromosome"/>
</dbReference>
<evidence type="ECO:0000256" key="2">
    <source>
        <dbReference type="SAM" id="SignalP"/>
    </source>
</evidence>
<evidence type="ECO:0000313" key="3">
    <source>
        <dbReference type="EMBL" id="AZJ35878.1"/>
    </source>
</evidence>